<dbReference type="Gene3D" id="2.60.120.10">
    <property type="entry name" value="Jelly Rolls"/>
    <property type="match status" value="1"/>
</dbReference>
<dbReference type="PANTHER" id="PTHR22966:SF61">
    <property type="entry name" value="2-AMINOETHANETHIOL DIOXYGENASE"/>
    <property type="match status" value="1"/>
</dbReference>
<proteinExistence type="predicted"/>
<sequence>MAAIQRLAKQAFITFRTKESPTFPTNFEILKNLLDNLTAEDINLEVPNEESGNIIKHPSGAPVSHIGIYECPYFSMGVFIVKKGCEIPLHDHPGMYGLCKVLYGKLRIRSYNLWNVGSNDDDKQVHQPFNGHGLIQRKPIRCQSPTDYTFDAEGGTCILSPKTGNYHSVHAVPGPTAFLDILAPPYEPDKDRDCTYYKDCDPLENSDLLENGDDKDRIRWLIPVNAPRDFYCDSQKYMGPDIEL</sequence>
<dbReference type="InterPro" id="IPR014710">
    <property type="entry name" value="RmlC-like_jellyroll"/>
</dbReference>
<dbReference type="CDD" id="cd20289">
    <property type="entry name" value="cupin_ADO"/>
    <property type="match status" value="1"/>
</dbReference>
<protein>
    <submittedName>
        <fullName evidence="5">2-aminoethanethiol dioxygenase-like isoform X2</fullName>
    </submittedName>
</protein>
<evidence type="ECO:0000256" key="2">
    <source>
        <dbReference type="ARBA" id="ARBA00023002"/>
    </source>
</evidence>
<dbReference type="GeneID" id="116306309"/>
<dbReference type="PANTHER" id="PTHR22966">
    <property type="entry name" value="2-AMINOETHANETHIOL DIOXYGENASE"/>
    <property type="match status" value="1"/>
</dbReference>
<dbReference type="Pfam" id="PF07847">
    <property type="entry name" value="PCO_ADO"/>
    <property type="match status" value="1"/>
</dbReference>
<dbReference type="RefSeq" id="XP_031572202.1">
    <property type="nucleotide sequence ID" value="XM_031716342.1"/>
</dbReference>
<dbReference type="Proteomes" id="UP000515163">
    <property type="component" value="Unplaced"/>
</dbReference>
<keyword evidence="3" id="KW-0408">Iron</keyword>
<dbReference type="GO" id="GO:0005739">
    <property type="term" value="C:mitochondrion"/>
    <property type="evidence" value="ECO:0007669"/>
    <property type="project" value="TreeGrafter"/>
</dbReference>
<evidence type="ECO:0000256" key="1">
    <source>
        <dbReference type="ARBA" id="ARBA00022723"/>
    </source>
</evidence>
<dbReference type="SUPFAM" id="SSF51182">
    <property type="entry name" value="RmlC-like cupins"/>
    <property type="match status" value="1"/>
</dbReference>
<keyword evidence="1" id="KW-0479">Metal-binding</keyword>
<dbReference type="InterPro" id="IPR012864">
    <property type="entry name" value="PCO/ADO"/>
</dbReference>
<dbReference type="OrthoDB" id="271433at2759"/>
<keyword evidence="4" id="KW-1185">Reference proteome</keyword>
<gene>
    <name evidence="5" type="primary">LOC116306309</name>
</gene>
<dbReference type="AlphaFoldDB" id="A0A6P8IYF6"/>
<dbReference type="InterPro" id="IPR011051">
    <property type="entry name" value="RmlC_Cupin_sf"/>
</dbReference>
<evidence type="ECO:0000313" key="5">
    <source>
        <dbReference type="RefSeq" id="XP_031572202.1"/>
    </source>
</evidence>
<evidence type="ECO:0000313" key="4">
    <source>
        <dbReference type="Proteomes" id="UP000515163"/>
    </source>
</evidence>
<name>A0A6P8IYF6_ACTTE</name>
<reference evidence="5" key="1">
    <citation type="submission" date="2025-08" db="UniProtKB">
        <authorList>
            <consortium name="RefSeq"/>
        </authorList>
    </citation>
    <scope>IDENTIFICATION</scope>
    <source>
        <tissue evidence="5">Tentacle</tissue>
    </source>
</reference>
<organism evidence="4 5">
    <name type="scientific">Actinia tenebrosa</name>
    <name type="common">Australian red waratah sea anemone</name>
    <dbReference type="NCBI Taxonomy" id="6105"/>
    <lineage>
        <taxon>Eukaryota</taxon>
        <taxon>Metazoa</taxon>
        <taxon>Cnidaria</taxon>
        <taxon>Anthozoa</taxon>
        <taxon>Hexacorallia</taxon>
        <taxon>Actiniaria</taxon>
        <taxon>Actiniidae</taxon>
        <taxon>Actinia</taxon>
    </lineage>
</organism>
<dbReference type="GO" id="GO:0046872">
    <property type="term" value="F:metal ion binding"/>
    <property type="evidence" value="ECO:0007669"/>
    <property type="project" value="UniProtKB-KW"/>
</dbReference>
<evidence type="ECO:0000256" key="3">
    <source>
        <dbReference type="ARBA" id="ARBA00023004"/>
    </source>
</evidence>
<keyword evidence="2" id="KW-0560">Oxidoreductase</keyword>
<dbReference type="GO" id="GO:0016702">
    <property type="term" value="F:oxidoreductase activity, acting on single donors with incorporation of molecular oxygen, incorporation of two atoms of oxygen"/>
    <property type="evidence" value="ECO:0007669"/>
    <property type="project" value="InterPro"/>
</dbReference>
<accession>A0A6P8IYF6</accession>